<dbReference type="Pfam" id="PF02958">
    <property type="entry name" value="EcKL"/>
    <property type="match status" value="1"/>
</dbReference>
<dbReference type="InterPro" id="IPR015897">
    <property type="entry name" value="CHK_kinase-like"/>
</dbReference>
<organism evidence="2 3">
    <name type="scientific">Rhynchophorus ferrugineus</name>
    <name type="common">Red palm weevil</name>
    <name type="synonym">Curculio ferrugineus</name>
    <dbReference type="NCBI Taxonomy" id="354439"/>
    <lineage>
        <taxon>Eukaryota</taxon>
        <taxon>Metazoa</taxon>
        <taxon>Ecdysozoa</taxon>
        <taxon>Arthropoda</taxon>
        <taxon>Hexapoda</taxon>
        <taxon>Insecta</taxon>
        <taxon>Pterygota</taxon>
        <taxon>Neoptera</taxon>
        <taxon>Endopterygota</taxon>
        <taxon>Coleoptera</taxon>
        <taxon>Polyphaga</taxon>
        <taxon>Cucujiformia</taxon>
        <taxon>Curculionidae</taxon>
        <taxon>Dryophthorinae</taxon>
        <taxon>Rhynchophorus</taxon>
    </lineage>
</organism>
<dbReference type="SUPFAM" id="SSF56112">
    <property type="entry name" value="Protein kinase-like (PK-like)"/>
    <property type="match status" value="1"/>
</dbReference>
<proteinExistence type="predicted"/>
<sequence length="402" mass="46640">MAEGGFNIIGLPDILSKSYHNKVAVIKESIKQLNKPSNLELTTIIKRRYSLKTVKVIYFVKVCERDLKVGLRVDLMARFKVEVGFYNSIIPSISEFQRSKGVYFDRLYYHLFPLCIGARISTDIDRKVPDESGVLLLENLKEKGYSTPEAKEGLDLAGCKLVLARMAQMHAVPLAMRLIKRDMFEERIVPTLMAVQQEKNIYCRQYINELIDLGLKSKTITAFIESIRMNVDISLCNYCISNPPENSGWKTLCHSNLSNSNIMIYNKNRRPRECKILGFKDIQYSHCCNDLLFFLFTSVNYDVLEDDFNLLINYYFFALQNVIEEYEVASWNYSINDFHKEVDREGPLMLVKILEAVANITCDKYDRNGHPVVGRKFEKKLIFILKFMISRKWFRPSIKTSS</sequence>
<reference evidence="2" key="1">
    <citation type="submission" date="2020-08" db="EMBL/GenBank/DDBJ databases">
        <title>Genome sequencing and assembly of the red palm weevil Rhynchophorus ferrugineus.</title>
        <authorList>
            <person name="Dias G.B."/>
            <person name="Bergman C.M."/>
            <person name="Manee M."/>
        </authorList>
    </citation>
    <scope>NUCLEOTIDE SEQUENCE</scope>
    <source>
        <strain evidence="2">AA-2017</strain>
        <tissue evidence="2">Whole larva</tissue>
    </source>
</reference>
<dbReference type="PANTHER" id="PTHR11012:SF55">
    <property type="entry name" value="BHLH DOMAIN-CONTAINING PROTEIN"/>
    <property type="match status" value="1"/>
</dbReference>
<dbReference type="OrthoDB" id="411145at2759"/>
<dbReference type="AlphaFoldDB" id="A0A834IK12"/>
<accession>A0A834IK12</accession>
<dbReference type="PANTHER" id="PTHR11012">
    <property type="entry name" value="PROTEIN KINASE-LIKE DOMAIN-CONTAINING"/>
    <property type="match status" value="1"/>
</dbReference>
<feature type="domain" description="CHK kinase-like" evidence="1">
    <location>
        <begin position="135"/>
        <end position="325"/>
    </location>
</feature>
<keyword evidence="3" id="KW-1185">Reference proteome</keyword>
<evidence type="ECO:0000313" key="3">
    <source>
        <dbReference type="Proteomes" id="UP000625711"/>
    </source>
</evidence>
<dbReference type="EMBL" id="JAACXV010000335">
    <property type="protein sequence ID" value="KAF7279858.1"/>
    <property type="molecule type" value="Genomic_DNA"/>
</dbReference>
<gene>
    <name evidence="2" type="ORF">GWI33_006665</name>
</gene>
<dbReference type="InterPro" id="IPR004119">
    <property type="entry name" value="EcKL"/>
</dbReference>
<name>A0A834IK12_RHYFE</name>
<evidence type="ECO:0000259" key="1">
    <source>
        <dbReference type="SMART" id="SM00587"/>
    </source>
</evidence>
<comment type="caution">
    <text evidence="2">The sequence shown here is derived from an EMBL/GenBank/DDBJ whole genome shotgun (WGS) entry which is preliminary data.</text>
</comment>
<dbReference type="SMART" id="SM00587">
    <property type="entry name" value="CHK"/>
    <property type="match status" value="1"/>
</dbReference>
<protein>
    <recommendedName>
        <fullName evidence="1">CHK kinase-like domain-containing protein</fullName>
    </recommendedName>
</protein>
<evidence type="ECO:0000313" key="2">
    <source>
        <dbReference type="EMBL" id="KAF7279858.1"/>
    </source>
</evidence>
<dbReference type="InterPro" id="IPR011009">
    <property type="entry name" value="Kinase-like_dom_sf"/>
</dbReference>
<dbReference type="Proteomes" id="UP000625711">
    <property type="component" value="Unassembled WGS sequence"/>
</dbReference>